<dbReference type="InterPro" id="IPR050268">
    <property type="entry name" value="NADH-dep_flavin_reductase"/>
</dbReference>
<dbReference type="Proteomes" id="UP000247485">
    <property type="component" value="Unassembled WGS sequence"/>
</dbReference>
<dbReference type="PANTHER" id="PTHR30466:SF11">
    <property type="entry name" value="FLAVIN-DEPENDENT MONOOXYGENASE, REDUCTASE SUBUNIT HSAB"/>
    <property type="match status" value="1"/>
</dbReference>
<evidence type="ECO:0000256" key="1">
    <source>
        <dbReference type="ARBA" id="ARBA00008898"/>
    </source>
</evidence>
<accession>A0A318FU52</accession>
<dbReference type="GO" id="GO:0042602">
    <property type="term" value="F:riboflavin reductase (NADPH) activity"/>
    <property type="evidence" value="ECO:0007669"/>
    <property type="project" value="TreeGrafter"/>
</dbReference>
<comment type="similarity">
    <text evidence="1">Belongs to the non-flavoprotein flavin reductase family.</text>
</comment>
<feature type="domain" description="Flavin reductase like" evidence="3">
    <location>
        <begin position="13"/>
        <end position="158"/>
    </location>
</feature>
<evidence type="ECO:0000256" key="2">
    <source>
        <dbReference type="ARBA" id="ARBA00023002"/>
    </source>
</evidence>
<comment type="caution">
    <text evidence="4">The sequence shown here is derived from an EMBL/GenBank/DDBJ whole genome shotgun (WGS) entry which is preliminary data.</text>
</comment>
<dbReference type="SMART" id="SM00903">
    <property type="entry name" value="Flavin_Reduct"/>
    <property type="match status" value="1"/>
</dbReference>
<dbReference type="InterPro" id="IPR012349">
    <property type="entry name" value="Split_barrel_FMN-bd"/>
</dbReference>
<sequence length="163" mass="17743">MSSLSADEFKLGMRQLTLPVAVITVHSDEQRNGLTASSFCSVSVDPPRVLVCVGKSASAHRQLNVGEGIGINVLASEQLDYAMRFASKAFHGEQRFSQGNWYPLKSGAPMLEDTAVSFDCVVDQIIDDTTHSIVTATVVAVERNDRDCLLYRNGAPVQTRRIA</sequence>
<dbReference type="GO" id="GO:0010181">
    <property type="term" value="F:FMN binding"/>
    <property type="evidence" value="ECO:0007669"/>
    <property type="project" value="InterPro"/>
</dbReference>
<evidence type="ECO:0000259" key="3">
    <source>
        <dbReference type="SMART" id="SM00903"/>
    </source>
</evidence>
<reference evidence="4 5" key="1">
    <citation type="submission" date="2018-05" db="EMBL/GenBank/DDBJ databases">
        <title>Freshwater and sediment microbial communities from various areas in North America, analyzing microbe dynamics in response to fracking.</title>
        <authorList>
            <person name="Lamendella R."/>
        </authorList>
    </citation>
    <scope>NUCLEOTIDE SEQUENCE [LARGE SCALE GENOMIC DNA]</scope>
    <source>
        <strain evidence="4 5">67</strain>
    </source>
</reference>
<name>A0A318FU52_KLEOX</name>
<proteinExistence type="inferred from homology"/>
<dbReference type="AlphaFoldDB" id="A0A318FU52"/>
<dbReference type="RefSeq" id="WP_110274411.1">
    <property type="nucleotide sequence ID" value="NZ_QJJG01000009.1"/>
</dbReference>
<dbReference type="PANTHER" id="PTHR30466">
    <property type="entry name" value="FLAVIN REDUCTASE"/>
    <property type="match status" value="1"/>
</dbReference>
<dbReference type="Gene3D" id="2.30.110.10">
    <property type="entry name" value="Electron Transport, Fmn-binding Protein, Chain A"/>
    <property type="match status" value="1"/>
</dbReference>
<organism evidence="4 5">
    <name type="scientific">Klebsiella oxytoca</name>
    <dbReference type="NCBI Taxonomy" id="571"/>
    <lineage>
        <taxon>Bacteria</taxon>
        <taxon>Pseudomonadati</taxon>
        <taxon>Pseudomonadota</taxon>
        <taxon>Gammaproteobacteria</taxon>
        <taxon>Enterobacterales</taxon>
        <taxon>Enterobacteriaceae</taxon>
        <taxon>Klebsiella/Raoultella group</taxon>
        <taxon>Klebsiella</taxon>
    </lineage>
</organism>
<evidence type="ECO:0000313" key="5">
    <source>
        <dbReference type="Proteomes" id="UP000247485"/>
    </source>
</evidence>
<dbReference type="InterPro" id="IPR002563">
    <property type="entry name" value="Flavin_Rdtase-like_dom"/>
</dbReference>
<dbReference type="Pfam" id="PF01613">
    <property type="entry name" value="Flavin_Reduct"/>
    <property type="match status" value="1"/>
</dbReference>
<keyword evidence="2" id="KW-0560">Oxidoreductase</keyword>
<dbReference type="EMBL" id="QJJG01000009">
    <property type="protein sequence ID" value="PXW44339.1"/>
    <property type="molecule type" value="Genomic_DNA"/>
</dbReference>
<protein>
    <submittedName>
        <fullName evidence="4">Flavin reductase (NADH)</fullName>
    </submittedName>
</protein>
<dbReference type="SUPFAM" id="SSF50475">
    <property type="entry name" value="FMN-binding split barrel"/>
    <property type="match status" value="1"/>
</dbReference>
<evidence type="ECO:0000313" key="4">
    <source>
        <dbReference type="EMBL" id="PXW44339.1"/>
    </source>
</evidence>
<gene>
    <name evidence="4" type="ORF">DET57_10922</name>
</gene>